<accession>A0ABW2J4S2</accession>
<comment type="caution">
    <text evidence="2">The sequence shown here is derived from an EMBL/GenBank/DDBJ whole genome shotgun (WGS) entry which is preliminary data.</text>
</comment>
<name>A0ABW2J4S2_9BURK</name>
<dbReference type="Proteomes" id="UP001596379">
    <property type="component" value="Unassembled WGS sequence"/>
</dbReference>
<evidence type="ECO:0000256" key="1">
    <source>
        <dbReference type="SAM" id="Phobius"/>
    </source>
</evidence>
<sequence length="121" mass="14396">MPHRIITVVILPFRVVQKSAYSVWALQNRERVRLWNEMTQMRGLLPLLMKQRNGYRWTELDRKRIKVHLHKLVELSPYMVLFVAPGGFLVLPVLAWWLDRRHLRQDEEEAAAKAIAEKIQS</sequence>
<keyword evidence="1" id="KW-1133">Transmembrane helix</keyword>
<proteinExistence type="predicted"/>
<reference evidence="3" key="1">
    <citation type="journal article" date="2019" name="Int. J. Syst. Evol. Microbiol.">
        <title>The Global Catalogue of Microorganisms (GCM) 10K type strain sequencing project: providing services to taxonomists for standard genome sequencing and annotation.</title>
        <authorList>
            <consortium name="The Broad Institute Genomics Platform"/>
            <consortium name="The Broad Institute Genome Sequencing Center for Infectious Disease"/>
            <person name="Wu L."/>
            <person name="Ma J."/>
        </authorList>
    </citation>
    <scope>NUCLEOTIDE SEQUENCE [LARGE SCALE GENOMIC DNA]</scope>
    <source>
        <strain evidence="3">CCUG 36956</strain>
    </source>
</reference>
<dbReference type="EMBL" id="JBHTCC010000001">
    <property type="protein sequence ID" value="MFC7298111.1"/>
    <property type="molecule type" value="Genomic_DNA"/>
</dbReference>
<evidence type="ECO:0000313" key="3">
    <source>
        <dbReference type="Proteomes" id="UP001596379"/>
    </source>
</evidence>
<evidence type="ECO:0000313" key="2">
    <source>
        <dbReference type="EMBL" id="MFC7298111.1"/>
    </source>
</evidence>
<keyword evidence="1" id="KW-0812">Transmembrane</keyword>
<dbReference type="RefSeq" id="WP_382233232.1">
    <property type="nucleotide sequence ID" value="NZ_JBHTCC010000001.1"/>
</dbReference>
<keyword evidence="1" id="KW-0472">Membrane</keyword>
<keyword evidence="3" id="KW-1185">Reference proteome</keyword>
<gene>
    <name evidence="2" type="ORF">ACFQO0_06650</name>
</gene>
<organism evidence="2 3">
    <name type="scientific">Herminiimonas aquatilis</name>
    <dbReference type="NCBI Taxonomy" id="345342"/>
    <lineage>
        <taxon>Bacteria</taxon>
        <taxon>Pseudomonadati</taxon>
        <taxon>Pseudomonadota</taxon>
        <taxon>Betaproteobacteria</taxon>
        <taxon>Burkholderiales</taxon>
        <taxon>Oxalobacteraceae</taxon>
        <taxon>Herminiimonas</taxon>
    </lineage>
</organism>
<feature type="transmembrane region" description="Helical" evidence="1">
    <location>
        <begin position="78"/>
        <end position="98"/>
    </location>
</feature>
<protein>
    <submittedName>
        <fullName evidence="2">Uncharacterized protein</fullName>
    </submittedName>
</protein>